<evidence type="ECO:0000256" key="4">
    <source>
        <dbReference type="SAM" id="SignalP"/>
    </source>
</evidence>
<dbReference type="Pfam" id="PF13525">
    <property type="entry name" value="YfiO"/>
    <property type="match status" value="1"/>
</dbReference>
<proteinExistence type="predicted"/>
<dbReference type="InterPro" id="IPR017689">
    <property type="entry name" value="BamD"/>
</dbReference>
<dbReference type="PROSITE" id="PS51257">
    <property type="entry name" value="PROKAR_LIPOPROTEIN"/>
    <property type="match status" value="1"/>
</dbReference>
<evidence type="ECO:0000313" key="6">
    <source>
        <dbReference type="EMBL" id="RKX64622.1"/>
    </source>
</evidence>
<dbReference type="InterPro" id="IPR011990">
    <property type="entry name" value="TPR-like_helical_dom_sf"/>
</dbReference>
<evidence type="ECO:0000256" key="3">
    <source>
        <dbReference type="ARBA" id="ARBA00023237"/>
    </source>
</evidence>
<sequence length="224" mass="26417">MKKLLLMIIGLSLLMSGCTHKNKTDVTKRSSLIDLYRNAMEDYNNHRYNQAINKFKIIIFQYPGSNKMEEAQFYIGESYFNMKKYTDAINEYSFLVNSFVGSKYVKDAKFKIAVCYYYLSPPPTLDQTDTHRAEDMFNEYLELYPDSPEADSARAMIKKCRLKYLKKTLNTARFYYKLGKYESAIIYIEKARNMKDHDLVIDEINALLKKINRKLKKHKSKFGE</sequence>
<keyword evidence="1 4" id="KW-0732">Signal</keyword>
<keyword evidence="3" id="KW-0998">Cell outer membrane</keyword>
<dbReference type="InterPro" id="IPR039565">
    <property type="entry name" value="BamD-like"/>
</dbReference>
<dbReference type="Proteomes" id="UP000282321">
    <property type="component" value="Unassembled WGS sequence"/>
</dbReference>
<protein>
    <recommendedName>
        <fullName evidence="5">Outer membrane lipoprotein BamD-like domain-containing protein</fullName>
    </recommendedName>
</protein>
<evidence type="ECO:0000256" key="2">
    <source>
        <dbReference type="ARBA" id="ARBA00023136"/>
    </source>
</evidence>
<dbReference type="AlphaFoldDB" id="A0A660S4T1"/>
<feature type="chain" id="PRO_5024818617" description="Outer membrane lipoprotein BamD-like domain-containing protein" evidence="4">
    <location>
        <begin position="22"/>
        <end position="224"/>
    </location>
</feature>
<evidence type="ECO:0000256" key="1">
    <source>
        <dbReference type="ARBA" id="ARBA00022729"/>
    </source>
</evidence>
<reference evidence="6 7" key="1">
    <citation type="submission" date="2018-06" db="EMBL/GenBank/DDBJ databases">
        <title>Extensive metabolic versatility and redundancy in microbially diverse, dynamic hydrothermal sediments.</title>
        <authorList>
            <person name="Dombrowski N."/>
            <person name="Teske A."/>
            <person name="Baker B.J."/>
        </authorList>
    </citation>
    <scope>NUCLEOTIDE SEQUENCE [LARGE SCALE GENOMIC DNA]</scope>
    <source>
        <strain evidence="6">B35_G9</strain>
    </source>
</reference>
<dbReference type="Gene3D" id="1.25.40.10">
    <property type="entry name" value="Tetratricopeptide repeat domain"/>
    <property type="match status" value="1"/>
</dbReference>
<accession>A0A660S4T1</accession>
<comment type="caution">
    <text evidence="6">The sequence shown here is derived from an EMBL/GenBank/DDBJ whole genome shotgun (WGS) entry which is preliminary data.</text>
</comment>
<dbReference type="EMBL" id="QNBC01000145">
    <property type="protein sequence ID" value="RKX64622.1"/>
    <property type="molecule type" value="Genomic_DNA"/>
</dbReference>
<dbReference type="NCBIfam" id="TIGR03302">
    <property type="entry name" value="OM_YfiO"/>
    <property type="match status" value="1"/>
</dbReference>
<feature type="domain" description="Outer membrane lipoprotein BamD-like" evidence="5">
    <location>
        <begin position="34"/>
        <end position="189"/>
    </location>
</feature>
<organism evidence="6 7">
    <name type="scientific">candidate division TA06 bacterium</name>
    <dbReference type="NCBI Taxonomy" id="2250710"/>
    <lineage>
        <taxon>Bacteria</taxon>
        <taxon>Bacteria division TA06</taxon>
    </lineage>
</organism>
<evidence type="ECO:0000313" key="7">
    <source>
        <dbReference type="Proteomes" id="UP000282321"/>
    </source>
</evidence>
<evidence type="ECO:0000259" key="5">
    <source>
        <dbReference type="Pfam" id="PF13525"/>
    </source>
</evidence>
<gene>
    <name evidence="6" type="ORF">DRP44_07980</name>
</gene>
<dbReference type="SUPFAM" id="SSF48452">
    <property type="entry name" value="TPR-like"/>
    <property type="match status" value="1"/>
</dbReference>
<name>A0A660S4T1_UNCT6</name>
<keyword evidence="2" id="KW-0472">Membrane</keyword>
<feature type="signal peptide" evidence="4">
    <location>
        <begin position="1"/>
        <end position="21"/>
    </location>
</feature>